<keyword evidence="4" id="KW-1185">Reference proteome</keyword>
<accession>A0A4Q2DWF8</accession>
<dbReference type="Gene3D" id="1.20.1280.50">
    <property type="match status" value="1"/>
</dbReference>
<name>A0A4Q2DWF8_9AGAR</name>
<reference evidence="3 4" key="1">
    <citation type="submission" date="2019-01" db="EMBL/GenBank/DDBJ databases">
        <title>Draft genome sequence of Psathyrella aberdarensis IHI B618.</title>
        <authorList>
            <person name="Buettner E."/>
            <person name="Kellner H."/>
        </authorList>
    </citation>
    <scope>NUCLEOTIDE SEQUENCE [LARGE SCALE GENOMIC DNA]</scope>
    <source>
        <strain evidence="3 4">IHI B618</strain>
    </source>
</reference>
<dbReference type="Pfam" id="PF12937">
    <property type="entry name" value="F-box-like"/>
    <property type="match status" value="1"/>
</dbReference>
<feature type="compositionally biased region" description="Basic and acidic residues" evidence="1">
    <location>
        <begin position="448"/>
        <end position="465"/>
    </location>
</feature>
<feature type="region of interest" description="Disordered" evidence="1">
    <location>
        <begin position="443"/>
        <end position="465"/>
    </location>
</feature>
<organism evidence="3 4">
    <name type="scientific">Candolleomyces aberdarensis</name>
    <dbReference type="NCBI Taxonomy" id="2316362"/>
    <lineage>
        <taxon>Eukaryota</taxon>
        <taxon>Fungi</taxon>
        <taxon>Dikarya</taxon>
        <taxon>Basidiomycota</taxon>
        <taxon>Agaricomycotina</taxon>
        <taxon>Agaricomycetes</taxon>
        <taxon>Agaricomycetidae</taxon>
        <taxon>Agaricales</taxon>
        <taxon>Agaricineae</taxon>
        <taxon>Psathyrellaceae</taxon>
        <taxon>Candolleomyces</taxon>
    </lineage>
</organism>
<feature type="domain" description="F-box" evidence="2">
    <location>
        <begin position="15"/>
        <end position="64"/>
    </location>
</feature>
<evidence type="ECO:0000256" key="1">
    <source>
        <dbReference type="SAM" id="MobiDB-lite"/>
    </source>
</evidence>
<proteinExistence type="predicted"/>
<dbReference type="Proteomes" id="UP000290288">
    <property type="component" value="Unassembled WGS sequence"/>
</dbReference>
<evidence type="ECO:0000313" key="4">
    <source>
        <dbReference type="Proteomes" id="UP000290288"/>
    </source>
</evidence>
<sequence>MLVLNSQQNPSRPHINRIPTELLVLVFEFLGVDWNSNLLILACRVCKHWRDILHAQARFWTSICAVFKDQFEEDPHQIFKNFVNCSKHWYGRAGDRPLTLRLLVGITNKRMWPFKILNDYLVSEHRWGELEFYVDDEGRNPMWFGNLIQTALNQRKKRPDRPCWPNLRVLKILASWGPLRSSVNLNLNEICPNLQELKLLVKQWEGCTLQNTIEQFPLASLTRLKFSGHTAGITIAFFFHALTHGKNLEYFAMLKVDPSQEALPPPPTGRTYPIVHNRIRHLAVANHVNVLKMLQNTTLPALATFKLQEGSDGGGQPIGSAMPEAIEALVNRSQCQILDLRVDKVLDKTGLLHLLRVLPTVRAVVLSNPHAWDPVGGIYDAIDKMDLLPNLRSILCKSENWYRRDDVDAFRRLVEGPGRFAGSDQIERVGSVEVLEMRTGWTGPPSRYDIEPKPPQKDPARGGEKGGLEEAFLMAGSGILYARIGSLW</sequence>
<gene>
    <name evidence="3" type="ORF">EST38_g2260</name>
</gene>
<dbReference type="InterPro" id="IPR036047">
    <property type="entry name" value="F-box-like_dom_sf"/>
</dbReference>
<dbReference type="SUPFAM" id="SSF81383">
    <property type="entry name" value="F-box domain"/>
    <property type="match status" value="1"/>
</dbReference>
<dbReference type="OrthoDB" id="3139566at2759"/>
<dbReference type="AlphaFoldDB" id="A0A4Q2DWF8"/>
<protein>
    <recommendedName>
        <fullName evidence="2">F-box domain-containing protein</fullName>
    </recommendedName>
</protein>
<dbReference type="EMBL" id="SDEE01000038">
    <property type="protein sequence ID" value="RXW23594.1"/>
    <property type="molecule type" value="Genomic_DNA"/>
</dbReference>
<evidence type="ECO:0000313" key="3">
    <source>
        <dbReference type="EMBL" id="RXW23594.1"/>
    </source>
</evidence>
<evidence type="ECO:0000259" key="2">
    <source>
        <dbReference type="Pfam" id="PF12937"/>
    </source>
</evidence>
<dbReference type="InterPro" id="IPR001810">
    <property type="entry name" value="F-box_dom"/>
</dbReference>
<comment type="caution">
    <text evidence="3">The sequence shown here is derived from an EMBL/GenBank/DDBJ whole genome shotgun (WGS) entry which is preliminary data.</text>
</comment>